<keyword evidence="5" id="KW-1185">Reference proteome</keyword>
<evidence type="ECO:0000256" key="2">
    <source>
        <dbReference type="SAM" id="MobiDB-lite"/>
    </source>
</evidence>
<feature type="region of interest" description="Disordered" evidence="2">
    <location>
        <begin position="242"/>
        <end position="305"/>
    </location>
</feature>
<organism evidence="4 5">
    <name type="scientific">Acropora cervicornis</name>
    <name type="common">Staghorn coral</name>
    <dbReference type="NCBI Taxonomy" id="6130"/>
    <lineage>
        <taxon>Eukaryota</taxon>
        <taxon>Metazoa</taxon>
        <taxon>Cnidaria</taxon>
        <taxon>Anthozoa</taxon>
        <taxon>Hexacorallia</taxon>
        <taxon>Scleractinia</taxon>
        <taxon>Astrocoeniina</taxon>
        <taxon>Acroporidae</taxon>
        <taxon>Acropora</taxon>
    </lineage>
</organism>
<reference evidence="4" key="1">
    <citation type="journal article" date="2023" name="G3 (Bethesda)">
        <title>Whole genome assembly and annotation of the endangered Caribbean coral Acropora cervicornis.</title>
        <authorList>
            <person name="Selwyn J.D."/>
            <person name="Vollmer S.V."/>
        </authorList>
    </citation>
    <scope>NUCLEOTIDE SEQUENCE</scope>
    <source>
        <strain evidence="4">K2</strain>
    </source>
</reference>
<dbReference type="GO" id="GO:0003676">
    <property type="term" value="F:nucleic acid binding"/>
    <property type="evidence" value="ECO:0007669"/>
    <property type="project" value="InterPro"/>
</dbReference>
<proteinExistence type="predicted"/>
<dbReference type="SMART" id="SM00343">
    <property type="entry name" value="ZnF_C2HC"/>
    <property type="match status" value="2"/>
</dbReference>
<dbReference type="Gene3D" id="4.10.60.10">
    <property type="entry name" value="Zinc finger, CCHC-type"/>
    <property type="match status" value="1"/>
</dbReference>
<accession>A0AAD9PQN0</accession>
<dbReference type="SUPFAM" id="SSF57756">
    <property type="entry name" value="Retrovirus zinc finger-like domains"/>
    <property type="match status" value="1"/>
</dbReference>
<comment type="caution">
    <text evidence="4">The sequence shown here is derived from an EMBL/GenBank/DDBJ whole genome shotgun (WGS) entry which is preliminary data.</text>
</comment>
<keyword evidence="1" id="KW-0863">Zinc-finger</keyword>
<evidence type="ECO:0000313" key="5">
    <source>
        <dbReference type="Proteomes" id="UP001249851"/>
    </source>
</evidence>
<dbReference type="InterPro" id="IPR001878">
    <property type="entry name" value="Znf_CCHC"/>
</dbReference>
<name>A0AAD9PQN0_ACRCE</name>
<keyword evidence="1" id="KW-0862">Zinc</keyword>
<dbReference type="AlphaFoldDB" id="A0AAD9PQN0"/>
<gene>
    <name evidence="4" type="ORF">P5673_032882</name>
</gene>
<dbReference type="Proteomes" id="UP001249851">
    <property type="component" value="Unassembled WGS sequence"/>
</dbReference>
<feature type="domain" description="CCHC-type" evidence="3">
    <location>
        <begin position="162"/>
        <end position="177"/>
    </location>
</feature>
<evidence type="ECO:0000256" key="1">
    <source>
        <dbReference type="PROSITE-ProRule" id="PRU00047"/>
    </source>
</evidence>
<sequence length="305" mass="34541">MADRKSRSVTFKAIFNISMGAMKTAIEQITSQEITVFQNLGNEEFLVELTSRNAAELLIEEGFDVNEFHVCCHPPHGYSTNVSIMGLRSYVGDAQVLEALAPYGEIKSDILRLKYRKGHELVGIENGNRLVKMVLAIKSIPYSMKIGGQWCRIIHNNQQPICSECHEEGHVRRKCPEIECRLCKTKGHMSFDCTQKNVNNDAETDPTLTPEKTTIENELDNDGDDKMLDNIQENTQEVLQENTQDSLRDNMDYDDTIPGQKRPHSTDSEDNVKTPLRRQKCKPVPNLSAAKKTEKPSTKDQRTSK</sequence>
<dbReference type="Pfam" id="PF00098">
    <property type="entry name" value="zf-CCHC"/>
    <property type="match status" value="1"/>
</dbReference>
<dbReference type="InterPro" id="IPR036875">
    <property type="entry name" value="Znf_CCHC_sf"/>
</dbReference>
<feature type="compositionally biased region" description="Polar residues" evidence="2">
    <location>
        <begin position="194"/>
        <end position="212"/>
    </location>
</feature>
<protein>
    <recommendedName>
        <fullName evidence="3">CCHC-type domain-containing protein</fullName>
    </recommendedName>
</protein>
<evidence type="ECO:0000313" key="4">
    <source>
        <dbReference type="EMBL" id="KAK2547252.1"/>
    </source>
</evidence>
<reference evidence="4" key="2">
    <citation type="journal article" date="2023" name="Science">
        <title>Genomic signatures of disease resistance in endangered staghorn corals.</title>
        <authorList>
            <person name="Vollmer S.V."/>
            <person name="Selwyn J.D."/>
            <person name="Despard B.A."/>
            <person name="Roesel C.L."/>
        </authorList>
    </citation>
    <scope>NUCLEOTIDE SEQUENCE</scope>
    <source>
        <strain evidence="4">K2</strain>
    </source>
</reference>
<feature type="compositionally biased region" description="Basic and acidic residues" evidence="2">
    <location>
        <begin position="291"/>
        <end position="305"/>
    </location>
</feature>
<evidence type="ECO:0000259" key="3">
    <source>
        <dbReference type="PROSITE" id="PS50158"/>
    </source>
</evidence>
<dbReference type="EMBL" id="JARQWQ010000198">
    <property type="protein sequence ID" value="KAK2547252.1"/>
    <property type="molecule type" value="Genomic_DNA"/>
</dbReference>
<keyword evidence="1" id="KW-0479">Metal-binding</keyword>
<feature type="region of interest" description="Disordered" evidence="2">
    <location>
        <begin position="194"/>
        <end position="227"/>
    </location>
</feature>
<dbReference type="GO" id="GO:0008270">
    <property type="term" value="F:zinc ion binding"/>
    <property type="evidence" value="ECO:0007669"/>
    <property type="project" value="UniProtKB-KW"/>
</dbReference>
<dbReference type="PROSITE" id="PS50158">
    <property type="entry name" value="ZF_CCHC"/>
    <property type="match status" value="1"/>
</dbReference>